<sequence>MKVKEKSLIPWRTQSTFSPDPIDSNLYLRLPIWTFAYGGPHASHTFVLFLLCFCMNKAHFSRIGSLAAHRHSISLSFFYTRNLFVR</sequence>
<reference evidence="2" key="1">
    <citation type="journal article" date="2022" name="Mol. Ecol. Resour.">
        <title>The genomes of chicory, endive, great burdock and yacon provide insights into Asteraceae palaeo-polyploidization history and plant inulin production.</title>
        <authorList>
            <person name="Fan W."/>
            <person name="Wang S."/>
            <person name="Wang H."/>
            <person name="Wang A."/>
            <person name="Jiang F."/>
            <person name="Liu H."/>
            <person name="Zhao H."/>
            <person name="Xu D."/>
            <person name="Zhang Y."/>
        </authorList>
    </citation>
    <scope>NUCLEOTIDE SEQUENCE [LARGE SCALE GENOMIC DNA]</scope>
    <source>
        <strain evidence="2">cv. Punajuju</strain>
    </source>
</reference>
<keyword evidence="2" id="KW-1185">Reference proteome</keyword>
<accession>A0ACB9BNU0</accession>
<protein>
    <submittedName>
        <fullName evidence="1">Uncharacterized protein</fullName>
    </submittedName>
</protein>
<name>A0ACB9BNU0_CICIN</name>
<evidence type="ECO:0000313" key="1">
    <source>
        <dbReference type="EMBL" id="KAI3723680.1"/>
    </source>
</evidence>
<reference evidence="1 2" key="2">
    <citation type="journal article" date="2022" name="Mol. Ecol. Resour.">
        <title>The genomes of chicory, endive, great burdock and yacon provide insights into Asteraceae paleo-polyploidization history and plant inulin production.</title>
        <authorList>
            <person name="Fan W."/>
            <person name="Wang S."/>
            <person name="Wang H."/>
            <person name="Wang A."/>
            <person name="Jiang F."/>
            <person name="Liu H."/>
            <person name="Zhao H."/>
            <person name="Xu D."/>
            <person name="Zhang Y."/>
        </authorList>
    </citation>
    <scope>NUCLEOTIDE SEQUENCE [LARGE SCALE GENOMIC DNA]</scope>
    <source>
        <strain evidence="2">cv. Punajuju</strain>
        <tissue evidence="1">Leaves</tissue>
    </source>
</reference>
<comment type="caution">
    <text evidence="1">The sequence shown here is derived from an EMBL/GenBank/DDBJ whole genome shotgun (WGS) entry which is preliminary data.</text>
</comment>
<organism evidence="1 2">
    <name type="scientific">Cichorium intybus</name>
    <name type="common">Chicory</name>
    <dbReference type="NCBI Taxonomy" id="13427"/>
    <lineage>
        <taxon>Eukaryota</taxon>
        <taxon>Viridiplantae</taxon>
        <taxon>Streptophyta</taxon>
        <taxon>Embryophyta</taxon>
        <taxon>Tracheophyta</taxon>
        <taxon>Spermatophyta</taxon>
        <taxon>Magnoliopsida</taxon>
        <taxon>eudicotyledons</taxon>
        <taxon>Gunneridae</taxon>
        <taxon>Pentapetalae</taxon>
        <taxon>asterids</taxon>
        <taxon>campanulids</taxon>
        <taxon>Asterales</taxon>
        <taxon>Asteraceae</taxon>
        <taxon>Cichorioideae</taxon>
        <taxon>Cichorieae</taxon>
        <taxon>Cichoriinae</taxon>
        <taxon>Cichorium</taxon>
    </lineage>
</organism>
<gene>
    <name evidence="1" type="ORF">L2E82_35436</name>
</gene>
<proteinExistence type="predicted"/>
<dbReference type="EMBL" id="CM042014">
    <property type="protein sequence ID" value="KAI3723680.1"/>
    <property type="molecule type" value="Genomic_DNA"/>
</dbReference>
<dbReference type="Proteomes" id="UP001055811">
    <property type="component" value="Linkage Group LG06"/>
</dbReference>
<evidence type="ECO:0000313" key="2">
    <source>
        <dbReference type="Proteomes" id="UP001055811"/>
    </source>
</evidence>